<dbReference type="PANTHER" id="PTHR35186">
    <property type="entry name" value="ANK_REP_REGION DOMAIN-CONTAINING PROTEIN"/>
    <property type="match status" value="1"/>
</dbReference>
<feature type="coiled-coil region" evidence="1">
    <location>
        <begin position="152"/>
        <end position="179"/>
    </location>
</feature>
<organism evidence="3 4">
    <name type="scientific">Pseudogymnoascus verrucosus</name>
    <dbReference type="NCBI Taxonomy" id="342668"/>
    <lineage>
        <taxon>Eukaryota</taxon>
        <taxon>Fungi</taxon>
        <taxon>Dikarya</taxon>
        <taxon>Ascomycota</taxon>
        <taxon>Pezizomycotina</taxon>
        <taxon>Leotiomycetes</taxon>
        <taxon>Thelebolales</taxon>
        <taxon>Thelebolaceae</taxon>
        <taxon>Pseudogymnoascus</taxon>
    </lineage>
</organism>
<keyword evidence="1" id="KW-0175">Coiled coil</keyword>
<feature type="domain" description="DUF7580" evidence="2">
    <location>
        <begin position="415"/>
        <end position="579"/>
    </location>
</feature>
<dbReference type="AlphaFoldDB" id="A0A1B8GAR0"/>
<evidence type="ECO:0000313" key="4">
    <source>
        <dbReference type="Proteomes" id="UP000091956"/>
    </source>
</evidence>
<evidence type="ECO:0000259" key="2">
    <source>
        <dbReference type="Pfam" id="PF24476"/>
    </source>
</evidence>
<sequence>MSGVEVIGLVLGGLPLIISVGEHYKKGFEPLRRWKLFKLVFREFITAVDTQKQMFRLVLINLLAPVQLEPEEKQRLLTIANYEGWHRSDVVEALRSRLGNAHDACMDILRTMNEDMVDLQAMMSLKDGTVDWAVSGKNQWKYQLKRIELSFSENGKRTVQSLEKKIKDLERLLRLLDGTNDTFEGMKPVPNGTSWGELFENIRRHAATLHSVIKNSWNCNCEVSHLANLQLQKRQASDCPPRFIINLALPQREPTSANSRRKLLIYAKDSQDTPTPESTQPVLVEETYITQLRTHFQPKSPPDVSSPTLLVRPGLRSSSSSVSSSFSLRSIFPKSEILDGTGTLVDKHSSKLISMPKFKPKKTLRFVPDLPTEPRNAQGAKPCLDASQQSCLVTPPPPPPAPPLTKEEPLVNIKIKDLCSAMKGLDPDVEFFGCLSDNVHQEHEVRWIKDTRQAPPSLGEISLEKLLTSNGHLKLSRQKRYKLASIVASSLLQLHATPWLAEKLEKKNIFFYHQGPDILAEEPYISHKFVASKPGDSVSQEPNTTGILPIDPRKTLRCLGMLLLELCFGEAIENQQSLRKAHLSSDGKALDGTDYLCAIDWLEMVAEEEPKMEPIIRWCISCPLNGTLNWKDTTFTQKVYGFVVKPLEMLVVPT</sequence>
<evidence type="ECO:0000256" key="1">
    <source>
        <dbReference type="SAM" id="Coils"/>
    </source>
</evidence>
<name>A0A1B8GAR0_9PEZI</name>
<dbReference type="Proteomes" id="UP000091956">
    <property type="component" value="Unassembled WGS sequence"/>
</dbReference>
<accession>A0A1B8GAR0</accession>
<evidence type="ECO:0000313" key="3">
    <source>
        <dbReference type="EMBL" id="OBT92910.2"/>
    </source>
</evidence>
<reference evidence="3 4" key="1">
    <citation type="submission" date="2016-03" db="EMBL/GenBank/DDBJ databases">
        <title>Comparative genomics of Pseudogymnoascus destructans, the fungus causing white-nose syndrome of bats.</title>
        <authorList>
            <person name="Palmer J.M."/>
            <person name="Drees K.P."/>
            <person name="Foster J.T."/>
            <person name="Lindner D.L."/>
        </authorList>
    </citation>
    <scope>NUCLEOTIDE SEQUENCE [LARGE SCALE GENOMIC DNA]</scope>
    <source>
        <strain evidence="3 4">UAMH 10579</strain>
    </source>
</reference>
<dbReference type="InterPro" id="IPR056002">
    <property type="entry name" value="DUF7580"/>
</dbReference>
<keyword evidence="4" id="KW-1185">Reference proteome</keyword>
<dbReference type="GeneID" id="28842342"/>
<proteinExistence type="predicted"/>
<gene>
    <name evidence="3" type="ORF">VE01_08956</name>
</gene>
<reference evidence="4" key="2">
    <citation type="journal article" date="2018" name="Nat. Commun.">
        <title>Extreme sensitivity to ultraviolet light in the fungal pathogen causing white-nose syndrome of bats.</title>
        <authorList>
            <person name="Palmer J.M."/>
            <person name="Drees K.P."/>
            <person name="Foster J.T."/>
            <person name="Lindner D.L."/>
        </authorList>
    </citation>
    <scope>NUCLEOTIDE SEQUENCE [LARGE SCALE GENOMIC DNA]</scope>
    <source>
        <strain evidence="4">UAMH 10579</strain>
    </source>
</reference>
<dbReference type="RefSeq" id="XP_059319357.1">
    <property type="nucleotide sequence ID" value="XM_059464021.1"/>
</dbReference>
<dbReference type="Pfam" id="PF24476">
    <property type="entry name" value="DUF7580"/>
    <property type="match status" value="1"/>
</dbReference>
<dbReference type="PANTHER" id="PTHR35186:SF4">
    <property type="entry name" value="PRION-INHIBITION AND PROPAGATION HELO DOMAIN-CONTAINING PROTEIN"/>
    <property type="match status" value="1"/>
</dbReference>
<protein>
    <recommendedName>
        <fullName evidence="2">DUF7580 domain-containing protein</fullName>
    </recommendedName>
</protein>
<dbReference type="EMBL" id="KV460260">
    <property type="protein sequence ID" value="OBT92910.2"/>
    <property type="molecule type" value="Genomic_DNA"/>
</dbReference>